<dbReference type="RefSeq" id="XP_056513762.1">
    <property type="nucleotide sequence ID" value="XM_056652695.1"/>
</dbReference>
<feature type="transmembrane region" description="Helical" evidence="6">
    <location>
        <begin position="217"/>
        <end position="236"/>
    </location>
</feature>
<evidence type="ECO:0000313" key="7">
    <source>
        <dbReference type="EMBL" id="KAJ5104766.1"/>
    </source>
</evidence>
<keyword evidence="2" id="KW-0813">Transport</keyword>
<evidence type="ECO:0000256" key="4">
    <source>
        <dbReference type="ARBA" id="ARBA00022989"/>
    </source>
</evidence>
<dbReference type="SUPFAM" id="SSF103473">
    <property type="entry name" value="MFS general substrate transporter"/>
    <property type="match status" value="1"/>
</dbReference>
<dbReference type="OrthoDB" id="4365989at2759"/>
<evidence type="ECO:0000256" key="2">
    <source>
        <dbReference type="ARBA" id="ARBA00022448"/>
    </source>
</evidence>
<keyword evidence="8" id="KW-1185">Reference proteome</keyword>
<dbReference type="InterPro" id="IPR036259">
    <property type="entry name" value="MFS_trans_sf"/>
</dbReference>
<dbReference type="Gene3D" id="1.20.1250.20">
    <property type="entry name" value="MFS general substrate transporter like domains"/>
    <property type="match status" value="1"/>
</dbReference>
<feature type="transmembrane region" description="Helical" evidence="6">
    <location>
        <begin position="20"/>
        <end position="39"/>
    </location>
</feature>
<accession>A0A9W9FQW3</accession>
<reference evidence="7" key="2">
    <citation type="journal article" date="2023" name="IMA Fungus">
        <title>Comparative genomic study of the Penicillium genus elucidates a diverse pangenome and 15 lateral gene transfer events.</title>
        <authorList>
            <person name="Petersen C."/>
            <person name="Sorensen T."/>
            <person name="Nielsen M.R."/>
            <person name="Sondergaard T.E."/>
            <person name="Sorensen J.L."/>
            <person name="Fitzpatrick D.A."/>
            <person name="Frisvad J.C."/>
            <person name="Nielsen K.L."/>
        </authorList>
    </citation>
    <scope>NUCLEOTIDE SEQUENCE</scope>
    <source>
        <strain evidence="7">IBT 34128</strain>
    </source>
</reference>
<comment type="caution">
    <text evidence="7">The sequence shown here is derived from an EMBL/GenBank/DDBJ whole genome shotgun (WGS) entry which is preliminary data.</text>
</comment>
<evidence type="ECO:0000256" key="1">
    <source>
        <dbReference type="ARBA" id="ARBA00004141"/>
    </source>
</evidence>
<dbReference type="Proteomes" id="UP001141434">
    <property type="component" value="Unassembled WGS sequence"/>
</dbReference>
<evidence type="ECO:0000256" key="3">
    <source>
        <dbReference type="ARBA" id="ARBA00022692"/>
    </source>
</evidence>
<organism evidence="7 8">
    <name type="scientific">Penicillium alfredii</name>
    <dbReference type="NCBI Taxonomy" id="1506179"/>
    <lineage>
        <taxon>Eukaryota</taxon>
        <taxon>Fungi</taxon>
        <taxon>Dikarya</taxon>
        <taxon>Ascomycota</taxon>
        <taxon>Pezizomycotina</taxon>
        <taxon>Eurotiomycetes</taxon>
        <taxon>Eurotiomycetidae</taxon>
        <taxon>Eurotiales</taxon>
        <taxon>Aspergillaceae</taxon>
        <taxon>Penicillium</taxon>
    </lineage>
</organism>
<dbReference type="Pfam" id="PF07690">
    <property type="entry name" value="MFS_1"/>
    <property type="match status" value="1"/>
</dbReference>
<dbReference type="EMBL" id="JAPMSZ010000004">
    <property type="protein sequence ID" value="KAJ5104766.1"/>
    <property type="molecule type" value="Genomic_DNA"/>
</dbReference>
<reference evidence="7" key="1">
    <citation type="submission" date="2022-11" db="EMBL/GenBank/DDBJ databases">
        <authorList>
            <person name="Petersen C."/>
        </authorList>
    </citation>
    <scope>NUCLEOTIDE SEQUENCE</scope>
    <source>
        <strain evidence="7">IBT 34128</strain>
    </source>
</reference>
<dbReference type="GO" id="GO:0022857">
    <property type="term" value="F:transmembrane transporter activity"/>
    <property type="evidence" value="ECO:0007669"/>
    <property type="project" value="InterPro"/>
</dbReference>
<feature type="transmembrane region" description="Helical" evidence="6">
    <location>
        <begin position="276"/>
        <end position="294"/>
    </location>
</feature>
<dbReference type="FunFam" id="1.20.1250.20:FF:000779">
    <property type="entry name" value="Phthalate transporter, putative"/>
    <property type="match status" value="1"/>
</dbReference>
<evidence type="ECO:0000313" key="8">
    <source>
        <dbReference type="Proteomes" id="UP001141434"/>
    </source>
</evidence>
<evidence type="ECO:0000256" key="5">
    <source>
        <dbReference type="ARBA" id="ARBA00023136"/>
    </source>
</evidence>
<dbReference type="GeneID" id="81391863"/>
<proteinExistence type="predicted"/>
<feature type="transmembrane region" description="Helical" evidence="6">
    <location>
        <begin position="81"/>
        <end position="103"/>
    </location>
</feature>
<sequence>MIGLGFLHNWQQMTALRLLLDLFEGCFFPGIILLLSTWYVRFKLQKRYARYYIIGMVASAFSGILAFGLTQMQGVGGLEGWRWIFIIEGILTCIVGGLCYAFLLDFPDHAYKSNSQLSSLSRAECLFMIQRVQQDRGDQDMEAFSWSKFLSPSLDPKMWAFAMTFLANTATRWRISCRSYNTRAWDSVSVHRSASLRHPGVVMFVESWIGDRYRMRGIFIVVNSRVAICGLALMGWGPSAAVRYVGCILVTAGGNSSLPSMLTYQANNIRGQWSRAFSSATIVGSGGIVGGIMFRTQDAPRYLPGIWTSIGLMLAVIVLVVGLSAHFHLQNIKADRQEVILEGHEEFRYTL</sequence>
<keyword evidence="5 6" id="KW-0472">Membrane</keyword>
<name>A0A9W9FQW3_9EURO</name>
<feature type="transmembrane region" description="Helical" evidence="6">
    <location>
        <begin position="242"/>
        <end position="264"/>
    </location>
</feature>
<protein>
    <submittedName>
        <fullName evidence="7">Phthalate transporter</fullName>
    </submittedName>
</protein>
<keyword evidence="3 6" id="KW-0812">Transmembrane</keyword>
<dbReference type="PANTHER" id="PTHR43791">
    <property type="entry name" value="PERMEASE-RELATED"/>
    <property type="match status" value="1"/>
</dbReference>
<feature type="transmembrane region" description="Helical" evidence="6">
    <location>
        <begin position="51"/>
        <end position="69"/>
    </location>
</feature>
<keyword evidence="4 6" id="KW-1133">Transmembrane helix</keyword>
<feature type="transmembrane region" description="Helical" evidence="6">
    <location>
        <begin position="306"/>
        <end position="327"/>
    </location>
</feature>
<evidence type="ECO:0000256" key="6">
    <source>
        <dbReference type="SAM" id="Phobius"/>
    </source>
</evidence>
<dbReference type="PANTHER" id="PTHR43791:SF47">
    <property type="entry name" value="MAJOR FACILITATOR SUPERFAMILY (MFS) PROFILE DOMAIN-CONTAINING PROTEIN-RELATED"/>
    <property type="match status" value="1"/>
</dbReference>
<dbReference type="GO" id="GO:0016020">
    <property type="term" value="C:membrane"/>
    <property type="evidence" value="ECO:0007669"/>
    <property type="project" value="UniProtKB-SubCell"/>
</dbReference>
<dbReference type="AlphaFoldDB" id="A0A9W9FQW3"/>
<comment type="subcellular location">
    <subcellularLocation>
        <location evidence="1">Membrane</location>
        <topology evidence="1">Multi-pass membrane protein</topology>
    </subcellularLocation>
</comment>
<dbReference type="InterPro" id="IPR011701">
    <property type="entry name" value="MFS"/>
</dbReference>
<gene>
    <name evidence="7" type="ORF">NUU61_002113</name>
</gene>